<dbReference type="EMBL" id="LR797264">
    <property type="protein sequence ID" value="CAB4197210.1"/>
    <property type="molecule type" value="Genomic_DNA"/>
</dbReference>
<name>A0A6J5RI98_9CAUD</name>
<organism evidence="1">
    <name type="scientific">uncultured Caudovirales phage</name>
    <dbReference type="NCBI Taxonomy" id="2100421"/>
    <lineage>
        <taxon>Viruses</taxon>
        <taxon>Duplodnaviria</taxon>
        <taxon>Heunggongvirae</taxon>
        <taxon>Uroviricota</taxon>
        <taxon>Caudoviricetes</taxon>
        <taxon>Peduoviridae</taxon>
        <taxon>Maltschvirus</taxon>
        <taxon>Maltschvirus maltsch</taxon>
    </lineage>
</organism>
<reference evidence="1" key="1">
    <citation type="submission" date="2020-05" db="EMBL/GenBank/DDBJ databases">
        <authorList>
            <person name="Chiriac C."/>
            <person name="Salcher M."/>
            <person name="Ghai R."/>
            <person name="Kavagutti S V."/>
        </authorList>
    </citation>
    <scope>NUCLEOTIDE SEQUENCE</scope>
</reference>
<gene>
    <name evidence="1" type="ORF">UFOVP1323_8</name>
</gene>
<protein>
    <submittedName>
        <fullName evidence="1">Uncharacterized protein</fullName>
    </submittedName>
</protein>
<accession>A0A6J5RI98</accession>
<proteinExistence type="predicted"/>
<sequence length="278" mass="29311">MTLRRRSTFFGTTTSSSSSRAFDADVLSWEAAVIANGGTVSLARRIIADQFIYSEKTSGAWALTDDYAVLWGENSIQALTTLKRRVLMSAVNAPTFTVDRGFTTDGVTSYINTFFAPSVNAVSMTVDSVHAEIYERTELGQNSYAFGVSNSGSRGILIRPRTTTSINAGVNSANGSFTLLVNDSRGLSQVGRSGPTGADSYGAKNGVDLVMAIAPATVGVTLPAHDLFIGAMDNTGTAASFRANFYGFAAYGAALTGAQRLARYNNVQAWATSVGAQV</sequence>
<evidence type="ECO:0000313" key="1">
    <source>
        <dbReference type="EMBL" id="CAB4197210.1"/>
    </source>
</evidence>